<dbReference type="PANTHER" id="PTHR35871:SF1">
    <property type="entry name" value="CXC1-LIKE CYSTEINE CLUSTER ASSOCIATED WITH KDZ TRANSPOSASES DOMAIN-CONTAINING PROTEIN"/>
    <property type="match status" value="1"/>
</dbReference>
<gene>
    <name evidence="1" type="ORF">MYCIT1_LOCUS34962</name>
</gene>
<comment type="caution">
    <text evidence="1">The sequence shown here is derived from an EMBL/GenBank/DDBJ whole genome shotgun (WGS) entry which is preliminary data.</text>
</comment>
<keyword evidence="2" id="KW-1185">Reference proteome</keyword>
<proteinExistence type="predicted"/>
<organism evidence="1 2">
    <name type="scientific">Mycena citricolor</name>
    <dbReference type="NCBI Taxonomy" id="2018698"/>
    <lineage>
        <taxon>Eukaryota</taxon>
        <taxon>Fungi</taxon>
        <taxon>Dikarya</taxon>
        <taxon>Basidiomycota</taxon>
        <taxon>Agaricomycotina</taxon>
        <taxon>Agaricomycetes</taxon>
        <taxon>Agaricomycetidae</taxon>
        <taxon>Agaricales</taxon>
        <taxon>Marasmiineae</taxon>
        <taxon>Mycenaceae</taxon>
        <taxon>Mycena</taxon>
    </lineage>
</organism>
<dbReference type="EMBL" id="CAVNYO010000463">
    <property type="protein sequence ID" value="CAK5282859.1"/>
    <property type="molecule type" value="Genomic_DNA"/>
</dbReference>
<evidence type="ECO:0000313" key="2">
    <source>
        <dbReference type="Proteomes" id="UP001295794"/>
    </source>
</evidence>
<protein>
    <recommendedName>
        <fullName evidence="3">DDE-1 domain-containing protein</fullName>
    </recommendedName>
</protein>
<evidence type="ECO:0000313" key="1">
    <source>
        <dbReference type="EMBL" id="CAK5282859.1"/>
    </source>
</evidence>
<dbReference type="AlphaFoldDB" id="A0AAD2HXB5"/>
<name>A0AAD2HXB5_9AGAR</name>
<dbReference type="PANTHER" id="PTHR35871">
    <property type="entry name" value="EXPRESSED PROTEIN"/>
    <property type="match status" value="1"/>
</dbReference>
<reference evidence="1" key="1">
    <citation type="submission" date="2023-11" db="EMBL/GenBank/DDBJ databases">
        <authorList>
            <person name="De Vega J J."/>
            <person name="De Vega J J."/>
        </authorList>
    </citation>
    <scope>NUCLEOTIDE SEQUENCE</scope>
</reference>
<dbReference type="Gene3D" id="3.30.420.10">
    <property type="entry name" value="Ribonuclease H-like superfamily/Ribonuclease H"/>
    <property type="match status" value="1"/>
</dbReference>
<dbReference type="GO" id="GO:0003676">
    <property type="term" value="F:nucleic acid binding"/>
    <property type="evidence" value="ECO:0007669"/>
    <property type="project" value="InterPro"/>
</dbReference>
<sequence>MGMMAASRTAALAHGFRAGWGSQLVRKWMQSWVRDCAMPQSKRCRHSKLKTIFDDPLVLDVMRTYIRSEKWSMNPAKLKCFMCGELDAEMAKKYHEQLMTDEMPRGLLKHIEEVVLPRLQLKCTGKGLLLDTMRIRPHILCAHNKMPAQAHDGKKASWIMDGEQPLIKKGPGQGHHRSKWINLVDGHMPEAGEGMDYGKNHEGWWNREKFVEQIKTKFLPAFKARHPDAVAVVLVDNSQGHAAYPPDVLRASQMNFHAGGKQLHMHDGWFMKDGQRVAQKMSFPADHSDHKLRGKPKGMQQVLKERGLCRQGLIMKCANQCDVDATDCCAWRILDLQPDFAEQKSLVQEIIENAGVLVPLPVAQGLIWSLTGHICIFLSIYHCEINFIEYFWGAVKWYLREHCDYTFATLKENIPKAMASVSVELIPKWEHCAWRFIEAYSEGLGAKDAQRKVKEFSSRKYKSHQRIPKQLAASLDA</sequence>
<evidence type="ECO:0008006" key="3">
    <source>
        <dbReference type="Google" id="ProtNLM"/>
    </source>
</evidence>
<dbReference type="Proteomes" id="UP001295794">
    <property type="component" value="Unassembled WGS sequence"/>
</dbReference>
<dbReference type="InterPro" id="IPR036397">
    <property type="entry name" value="RNaseH_sf"/>
</dbReference>
<accession>A0AAD2HXB5</accession>